<protein>
    <submittedName>
        <fullName evidence="3">Uncharacterized protein</fullName>
    </submittedName>
</protein>
<dbReference type="AlphaFoldDB" id="A0A7D6GB94"/>
<dbReference type="EMBL" id="CP058905">
    <property type="protein sequence ID" value="QLK01024.1"/>
    <property type="molecule type" value="Genomic_DNA"/>
</dbReference>
<feature type="transmembrane region" description="Helical" evidence="2">
    <location>
        <begin position="48"/>
        <end position="68"/>
    </location>
</feature>
<feature type="transmembrane region" description="Helical" evidence="2">
    <location>
        <begin position="74"/>
        <end position="91"/>
    </location>
</feature>
<organism evidence="3">
    <name type="scientific">Micromonospora carbonacea</name>
    <dbReference type="NCBI Taxonomy" id="47853"/>
    <lineage>
        <taxon>Bacteria</taxon>
        <taxon>Bacillati</taxon>
        <taxon>Actinomycetota</taxon>
        <taxon>Actinomycetes</taxon>
        <taxon>Micromonosporales</taxon>
        <taxon>Micromonosporaceae</taxon>
        <taxon>Micromonospora</taxon>
    </lineage>
</organism>
<sequence length="151" mass="16254">MTSRRQPGVPASTSPDILAAEAWFRRRGLPWFVDSVDARVRALLRRRWLWMLLIGVAVVAAAAAGVSHLLTDNWPSAVLLFLAVGVAFLVTRLPEQVREVREAAAGDGVVKACRGTPLEQRAREVAQAPLQPGAAGGQDEPLSGTQRANLL</sequence>
<evidence type="ECO:0000256" key="1">
    <source>
        <dbReference type="SAM" id="MobiDB-lite"/>
    </source>
</evidence>
<proteinExistence type="predicted"/>
<reference evidence="3" key="1">
    <citation type="submission" date="2020-08" db="EMBL/GenBank/DDBJ databases">
        <title>A bifunctional nitrone conjugated secondary metabolite targeting the ribosome.</title>
        <authorList>
            <person name="Limbrick E.M."/>
            <person name="Graf M."/>
            <person name="Derewacz D.K."/>
            <person name="Nguyen F."/>
            <person name="Spraggins J.M."/>
            <person name="Wieland M."/>
            <person name="Ynigez-Gutierrez A.E."/>
            <person name="Reisman B.J."/>
            <person name="Zinshteyn B."/>
            <person name="McCulloch K."/>
            <person name="Iverson T.M."/>
            <person name="Green R."/>
            <person name="Wilson D.N."/>
            <person name="Bachmann B.O."/>
        </authorList>
    </citation>
    <scope>NUCLEOTIDE SEQUENCE</scope>
    <source>
        <strain evidence="3">Africana</strain>
    </source>
</reference>
<keyword evidence="2" id="KW-0472">Membrane</keyword>
<keyword evidence="2" id="KW-0812">Transmembrane</keyword>
<evidence type="ECO:0000256" key="2">
    <source>
        <dbReference type="SAM" id="Phobius"/>
    </source>
</evidence>
<evidence type="ECO:0000313" key="3">
    <source>
        <dbReference type="EMBL" id="QLK01024.1"/>
    </source>
</evidence>
<feature type="region of interest" description="Disordered" evidence="1">
    <location>
        <begin position="129"/>
        <end position="151"/>
    </location>
</feature>
<accession>A0A7D6GB94</accession>
<keyword evidence="2" id="KW-1133">Transmembrane helix</keyword>
<gene>
    <name evidence="3" type="ORF">HZU44_14160</name>
</gene>
<name>A0A7D6GB94_9ACTN</name>